<protein>
    <recommendedName>
        <fullName evidence="4">Pullulanase</fullName>
    </recommendedName>
</protein>
<sequence length="152" mass="17004">MPSLTRTLSAFLVTLTLLLAGCATSGGDSANKSGKPDLSQTMYLRGMFTWWDADDAYRLKRVGEDLYMAEAKLEADGQPYEFKFADASWTPGTNCGYLNPEEKDVELGKKLMANCSSKFENFFFIPEDTATYEFYFDDSGETPVIYVQKAES</sequence>
<evidence type="ECO:0008006" key="4">
    <source>
        <dbReference type="Google" id="ProtNLM"/>
    </source>
</evidence>
<dbReference type="Proteomes" id="UP001501337">
    <property type="component" value="Unassembled WGS sequence"/>
</dbReference>
<comment type="caution">
    <text evidence="2">The sequence shown here is derived from an EMBL/GenBank/DDBJ whole genome shotgun (WGS) entry which is preliminary data.</text>
</comment>
<gene>
    <name evidence="2" type="ORF">GCM10022278_17970</name>
</gene>
<accession>A0ABP7P5V9</accession>
<organism evidence="2 3">
    <name type="scientific">Allohahella marinimesophila</name>
    <dbReference type="NCBI Taxonomy" id="1054972"/>
    <lineage>
        <taxon>Bacteria</taxon>
        <taxon>Pseudomonadati</taxon>
        <taxon>Pseudomonadota</taxon>
        <taxon>Gammaproteobacteria</taxon>
        <taxon>Oceanospirillales</taxon>
        <taxon>Hahellaceae</taxon>
        <taxon>Allohahella</taxon>
    </lineage>
</organism>
<keyword evidence="1" id="KW-0732">Signal</keyword>
<feature type="signal peptide" evidence="1">
    <location>
        <begin position="1"/>
        <end position="25"/>
    </location>
</feature>
<dbReference type="PROSITE" id="PS51257">
    <property type="entry name" value="PROKAR_LIPOPROTEIN"/>
    <property type="match status" value="1"/>
</dbReference>
<evidence type="ECO:0000256" key="1">
    <source>
        <dbReference type="SAM" id="SignalP"/>
    </source>
</evidence>
<dbReference type="EMBL" id="BAABBO010000009">
    <property type="protein sequence ID" value="GAA3960234.1"/>
    <property type="molecule type" value="Genomic_DNA"/>
</dbReference>
<feature type="chain" id="PRO_5045393022" description="Pullulanase" evidence="1">
    <location>
        <begin position="26"/>
        <end position="152"/>
    </location>
</feature>
<evidence type="ECO:0000313" key="3">
    <source>
        <dbReference type="Proteomes" id="UP001501337"/>
    </source>
</evidence>
<dbReference type="RefSeq" id="WP_344805479.1">
    <property type="nucleotide sequence ID" value="NZ_BAABBO010000009.1"/>
</dbReference>
<name>A0ABP7P5V9_9GAMM</name>
<reference evidence="3" key="1">
    <citation type="journal article" date="2019" name="Int. J. Syst. Evol. Microbiol.">
        <title>The Global Catalogue of Microorganisms (GCM) 10K type strain sequencing project: providing services to taxonomists for standard genome sequencing and annotation.</title>
        <authorList>
            <consortium name="The Broad Institute Genomics Platform"/>
            <consortium name="The Broad Institute Genome Sequencing Center for Infectious Disease"/>
            <person name="Wu L."/>
            <person name="Ma J."/>
        </authorList>
    </citation>
    <scope>NUCLEOTIDE SEQUENCE [LARGE SCALE GENOMIC DNA]</scope>
    <source>
        <strain evidence="3">JCM 17555</strain>
    </source>
</reference>
<proteinExistence type="predicted"/>
<dbReference type="Gene3D" id="2.60.40.10">
    <property type="entry name" value="Immunoglobulins"/>
    <property type="match status" value="1"/>
</dbReference>
<dbReference type="InterPro" id="IPR013783">
    <property type="entry name" value="Ig-like_fold"/>
</dbReference>
<evidence type="ECO:0000313" key="2">
    <source>
        <dbReference type="EMBL" id="GAA3960234.1"/>
    </source>
</evidence>
<keyword evidence="3" id="KW-1185">Reference proteome</keyword>